<organism evidence="8">
    <name type="scientific">hydrothermal vent metagenome</name>
    <dbReference type="NCBI Taxonomy" id="652676"/>
    <lineage>
        <taxon>unclassified sequences</taxon>
        <taxon>metagenomes</taxon>
        <taxon>ecological metagenomes</taxon>
    </lineage>
</organism>
<dbReference type="NCBIfam" id="TIGR00255">
    <property type="entry name" value="YicC/YloC family endoribonuclease"/>
    <property type="match status" value="1"/>
</dbReference>
<name>A0A3B1CG16_9ZZZZ</name>
<proteinExistence type="inferred from homology"/>
<evidence type="ECO:0000256" key="3">
    <source>
        <dbReference type="ARBA" id="ARBA00022759"/>
    </source>
</evidence>
<evidence type="ECO:0000256" key="2">
    <source>
        <dbReference type="ARBA" id="ARBA00022722"/>
    </source>
</evidence>
<sequence>MAVSMTGYGRGSKENNGTSVTVEAKSVNHKYIDFNIKNSDRDYRIDDNIRKAVKARFSRGFFDISVSIVSESGSCKVVVNEDLLKGYMAVADSLSQQYGIKYPPSFGELFQVKDLFTAQDAECSADEAWPLIEEALGGALDHLAEMRKIEGEQILADIRRRFEVIESLIKDISEASENSKSERFASLKKRIEKLTQDVELDESRIAQEAAALADRSDISEEITRLVSHLKQASGMMDEEGPMGRKLEFLLQEINRETNTVGSKTPLADITKIVVDIKSELEKIREQAQNLE</sequence>
<evidence type="ECO:0000256" key="4">
    <source>
        <dbReference type="ARBA" id="ARBA00022801"/>
    </source>
</evidence>
<dbReference type="GO" id="GO:0004521">
    <property type="term" value="F:RNA endonuclease activity"/>
    <property type="evidence" value="ECO:0007669"/>
    <property type="project" value="InterPro"/>
</dbReference>
<dbReference type="InterPro" id="IPR005229">
    <property type="entry name" value="YicC/YloC-like"/>
</dbReference>
<dbReference type="InterPro" id="IPR013527">
    <property type="entry name" value="YicC-like_N"/>
</dbReference>
<gene>
    <name evidence="8" type="ORF">MNBD_NITROSPINAE04-1596</name>
</gene>
<reference evidence="8" key="1">
    <citation type="submission" date="2018-06" db="EMBL/GenBank/DDBJ databases">
        <authorList>
            <person name="Zhirakovskaya E."/>
        </authorList>
    </citation>
    <scope>NUCLEOTIDE SEQUENCE</scope>
</reference>
<evidence type="ECO:0000259" key="6">
    <source>
        <dbReference type="Pfam" id="PF03755"/>
    </source>
</evidence>
<dbReference type="InterPro" id="IPR013551">
    <property type="entry name" value="YicC-like_C"/>
</dbReference>
<dbReference type="AlphaFoldDB" id="A0A3B1CG16"/>
<comment type="cofactor">
    <cofactor evidence="1">
        <name>a divalent metal cation</name>
        <dbReference type="ChEBI" id="CHEBI:60240"/>
    </cofactor>
</comment>
<accession>A0A3B1CG16</accession>
<dbReference type="GO" id="GO:0016787">
    <property type="term" value="F:hydrolase activity"/>
    <property type="evidence" value="ECO:0007669"/>
    <property type="project" value="UniProtKB-KW"/>
</dbReference>
<keyword evidence="2" id="KW-0540">Nuclease</keyword>
<protein>
    <submittedName>
        <fullName evidence="8">Protein YicC</fullName>
    </submittedName>
</protein>
<keyword evidence="4" id="KW-0378">Hydrolase</keyword>
<dbReference type="PANTHER" id="PTHR30636">
    <property type="entry name" value="UPF0701 PROTEIN YICC"/>
    <property type="match status" value="1"/>
</dbReference>
<feature type="domain" description="Endoribonuclease YicC-like C-terminal" evidence="7">
    <location>
        <begin position="173"/>
        <end position="291"/>
    </location>
</feature>
<dbReference type="PANTHER" id="PTHR30636:SF3">
    <property type="entry name" value="UPF0701 PROTEIN YICC"/>
    <property type="match status" value="1"/>
</dbReference>
<dbReference type="Pfam" id="PF03755">
    <property type="entry name" value="YicC-like_N"/>
    <property type="match status" value="1"/>
</dbReference>
<keyword evidence="3" id="KW-0255">Endonuclease</keyword>
<evidence type="ECO:0000259" key="7">
    <source>
        <dbReference type="Pfam" id="PF08340"/>
    </source>
</evidence>
<feature type="domain" description="Endoribonuclease YicC-like N-terminal" evidence="6">
    <location>
        <begin position="4"/>
        <end position="154"/>
    </location>
</feature>
<comment type="similarity">
    <text evidence="5">Belongs to the YicC/YloC family.</text>
</comment>
<evidence type="ECO:0000256" key="1">
    <source>
        <dbReference type="ARBA" id="ARBA00001968"/>
    </source>
</evidence>
<evidence type="ECO:0000313" key="8">
    <source>
        <dbReference type="EMBL" id="VAX21590.1"/>
    </source>
</evidence>
<evidence type="ECO:0000256" key="5">
    <source>
        <dbReference type="ARBA" id="ARBA00035648"/>
    </source>
</evidence>
<dbReference type="EMBL" id="UOGA01000204">
    <property type="protein sequence ID" value="VAX21590.1"/>
    <property type="molecule type" value="Genomic_DNA"/>
</dbReference>
<dbReference type="Pfam" id="PF08340">
    <property type="entry name" value="YicC-like_C"/>
    <property type="match status" value="1"/>
</dbReference>